<gene>
    <name evidence="6 8" type="primary">rnpA</name>
    <name evidence="8" type="ordered locus">MEALZ_4056</name>
</gene>
<keyword evidence="5 6" id="KW-0694">RNA-binding</keyword>
<dbReference type="STRING" id="1091494.MEALZ_4056"/>
<evidence type="ECO:0000256" key="2">
    <source>
        <dbReference type="ARBA" id="ARBA00022722"/>
    </source>
</evidence>
<keyword evidence="1 6" id="KW-0819">tRNA processing</keyword>
<name>G4T219_META2</name>
<evidence type="ECO:0000313" key="9">
    <source>
        <dbReference type="Proteomes" id="UP000008315"/>
    </source>
</evidence>
<dbReference type="SUPFAM" id="SSF54211">
    <property type="entry name" value="Ribosomal protein S5 domain 2-like"/>
    <property type="match status" value="1"/>
</dbReference>
<dbReference type="PANTHER" id="PTHR33992">
    <property type="entry name" value="RIBONUCLEASE P PROTEIN COMPONENT"/>
    <property type="match status" value="1"/>
</dbReference>
<evidence type="ECO:0000256" key="3">
    <source>
        <dbReference type="ARBA" id="ARBA00022759"/>
    </source>
</evidence>
<dbReference type="PANTHER" id="PTHR33992:SF1">
    <property type="entry name" value="RIBONUCLEASE P PROTEIN COMPONENT"/>
    <property type="match status" value="1"/>
</dbReference>
<reference evidence="8 9" key="1">
    <citation type="journal article" date="2012" name="J. Bacteriol.">
        <title>Genome sequence of the haloalkaliphilic methanotrophic bacterium Methylomicrobium alcaliphilum 20Z.</title>
        <authorList>
            <person name="Vuilleumier S."/>
            <person name="Khmelenina V.N."/>
            <person name="Bringel F."/>
            <person name="Reshetnikov A.S."/>
            <person name="Lajus A."/>
            <person name="Mangenot S."/>
            <person name="Rouy Z."/>
            <person name="Op den Camp H.J."/>
            <person name="Jetten M.S."/>
            <person name="Dispirito A.A."/>
            <person name="Dunfield P."/>
            <person name="Klotz M.G."/>
            <person name="Semrau J.D."/>
            <person name="Stein L.Y."/>
            <person name="Barbe V."/>
            <person name="Medigue C."/>
            <person name="Trotsenko Y.A."/>
            <person name="Kalyuzhnaya M.G."/>
        </authorList>
    </citation>
    <scope>NUCLEOTIDE SEQUENCE [LARGE SCALE GENOMIC DNA]</scope>
    <source>
        <strain evidence="9">DSM 19304 / NCIMB 14124 / VKM B-2133 / 20Z</strain>
    </source>
</reference>
<proteinExistence type="inferred from homology"/>
<evidence type="ECO:0000256" key="4">
    <source>
        <dbReference type="ARBA" id="ARBA00022801"/>
    </source>
</evidence>
<dbReference type="InterPro" id="IPR000100">
    <property type="entry name" value="RNase_P"/>
</dbReference>
<dbReference type="NCBIfam" id="TIGR00188">
    <property type="entry name" value="rnpA"/>
    <property type="match status" value="1"/>
</dbReference>
<dbReference type="KEGG" id="mah:MEALZ_4056"/>
<dbReference type="Pfam" id="PF00825">
    <property type="entry name" value="Ribonuclease_P"/>
    <property type="match status" value="1"/>
</dbReference>
<dbReference type="GO" id="GO:0004526">
    <property type="term" value="F:ribonuclease P activity"/>
    <property type="evidence" value="ECO:0007669"/>
    <property type="project" value="UniProtKB-UniRule"/>
</dbReference>
<dbReference type="HAMAP" id="MF_00227">
    <property type="entry name" value="RNase_P"/>
    <property type="match status" value="1"/>
</dbReference>
<dbReference type="EMBL" id="FO082060">
    <property type="protein sequence ID" value="CCE25711.1"/>
    <property type="molecule type" value="Genomic_DNA"/>
</dbReference>
<keyword evidence="9" id="KW-1185">Reference proteome</keyword>
<comment type="similarity">
    <text evidence="6">Belongs to the RnpA family.</text>
</comment>
<dbReference type="HOGENOM" id="CLU_117179_11_0_6"/>
<evidence type="ECO:0000313" key="8">
    <source>
        <dbReference type="EMBL" id="CCE25711.1"/>
    </source>
</evidence>
<comment type="function">
    <text evidence="6">RNaseP catalyzes the removal of the 5'-leader sequence from pre-tRNA to produce the mature 5'-terminus. It can also cleave other RNA substrates such as 4.5S RNA. The protein component plays an auxiliary but essential role in vivo by binding to the 5'-leader sequence and broadening the substrate specificity of the ribozyme.</text>
</comment>
<dbReference type="Gene3D" id="3.30.230.10">
    <property type="match status" value="1"/>
</dbReference>
<dbReference type="GO" id="GO:0000049">
    <property type="term" value="F:tRNA binding"/>
    <property type="evidence" value="ECO:0007669"/>
    <property type="project" value="UniProtKB-UniRule"/>
</dbReference>
<evidence type="ECO:0000256" key="7">
    <source>
        <dbReference type="NCBIfam" id="TIGR00188"/>
    </source>
</evidence>
<comment type="catalytic activity">
    <reaction evidence="6">
        <text>Endonucleolytic cleavage of RNA, removing 5'-extranucleotides from tRNA precursor.</text>
        <dbReference type="EC" id="3.1.26.5"/>
    </reaction>
</comment>
<accession>G4T219</accession>
<dbReference type="GO" id="GO:0030677">
    <property type="term" value="C:ribonuclease P complex"/>
    <property type="evidence" value="ECO:0007669"/>
    <property type="project" value="TreeGrafter"/>
</dbReference>
<dbReference type="RefSeq" id="WP_014150458.1">
    <property type="nucleotide sequence ID" value="NC_016112.1"/>
</dbReference>
<evidence type="ECO:0000256" key="5">
    <source>
        <dbReference type="ARBA" id="ARBA00022884"/>
    </source>
</evidence>
<dbReference type="InterPro" id="IPR020568">
    <property type="entry name" value="Ribosomal_Su5_D2-typ_SF"/>
</dbReference>
<evidence type="ECO:0000256" key="6">
    <source>
        <dbReference type="HAMAP-Rule" id="MF_00227"/>
    </source>
</evidence>
<keyword evidence="2 6" id="KW-0540">Nuclease</keyword>
<comment type="subunit">
    <text evidence="6">Consists of a catalytic RNA component (M1 or rnpB) and a protein subunit.</text>
</comment>
<keyword evidence="4 6" id="KW-0378">Hydrolase</keyword>
<keyword evidence="3 6" id="KW-0255">Endonuclease</keyword>
<dbReference type="GO" id="GO:0001682">
    <property type="term" value="P:tRNA 5'-leader removal"/>
    <property type="evidence" value="ECO:0007669"/>
    <property type="project" value="UniProtKB-UniRule"/>
</dbReference>
<organism evidence="8 9">
    <name type="scientific">Methylotuvimicrobium alcaliphilum (strain DSM 19304 / NCIMB 14124 / VKM B-2133 / 20Z)</name>
    <name type="common">Methylomicrobium alcaliphilum</name>
    <dbReference type="NCBI Taxonomy" id="1091494"/>
    <lineage>
        <taxon>Bacteria</taxon>
        <taxon>Pseudomonadati</taxon>
        <taxon>Pseudomonadota</taxon>
        <taxon>Gammaproteobacteria</taxon>
        <taxon>Methylococcales</taxon>
        <taxon>Methylococcaceae</taxon>
        <taxon>Methylotuvimicrobium</taxon>
    </lineage>
</organism>
<dbReference type="InterPro" id="IPR014721">
    <property type="entry name" value="Ribsml_uS5_D2-typ_fold_subgr"/>
</dbReference>
<sequence>MTDKVFSFPPQLRLRKPSEYKKVFTRPVKSSDAYFTLLAVRNEFNHPRLGLAIAKKIIKKAVDRNMLKRTARESFRLQQHELINIDVVVMARKDALNASPEQLQKSLARHWLRLVNRCESYS</sequence>
<dbReference type="EC" id="3.1.26.5" evidence="6 7"/>
<dbReference type="GO" id="GO:0042781">
    <property type="term" value="F:3'-tRNA processing endoribonuclease activity"/>
    <property type="evidence" value="ECO:0007669"/>
    <property type="project" value="TreeGrafter"/>
</dbReference>
<dbReference type="AlphaFoldDB" id="G4T219"/>
<dbReference type="Proteomes" id="UP000008315">
    <property type="component" value="Chromosome"/>
</dbReference>
<protein>
    <recommendedName>
        <fullName evidence="6 7">Ribonuclease P protein component</fullName>
        <shortName evidence="6">RNase P protein</shortName>
        <shortName evidence="6">RNaseP protein</shortName>
        <ecNumber evidence="6 7">3.1.26.5</ecNumber>
    </recommendedName>
    <alternativeName>
        <fullName evidence="6">Protein C5</fullName>
    </alternativeName>
</protein>
<evidence type="ECO:0000256" key="1">
    <source>
        <dbReference type="ARBA" id="ARBA00022694"/>
    </source>
</evidence>